<dbReference type="InterPro" id="IPR006016">
    <property type="entry name" value="UspA"/>
</dbReference>
<feature type="compositionally biased region" description="Basic residues" evidence="2">
    <location>
        <begin position="161"/>
        <end position="170"/>
    </location>
</feature>
<dbReference type="PANTHER" id="PTHR46553:SF3">
    <property type="entry name" value="ADENINE NUCLEOTIDE ALPHA HYDROLASES-LIKE SUPERFAMILY PROTEIN"/>
    <property type="match status" value="1"/>
</dbReference>
<gene>
    <name evidence="4" type="ORF">ABRP34_14200</name>
</gene>
<evidence type="ECO:0000313" key="4">
    <source>
        <dbReference type="EMBL" id="XCH09994.1"/>
    </source>
</evidence>
<proteinExistence type="inferred from homology"/>
<dbReference type="RefSeq" id="WP_353710667.1">
    <property type="nucleotide sequence ID" value="NZ_CP159279.1"/>
</dbReference>
<dbReference type="EMBL" id="CP159279">
    <property type="protein sequence ID" value="XCH09994.1"/>
    <property type="molecule type" value="Genomic_DNA"/>
</dbReference>
<protein>
    <submittedName>
        <fullName evidence="4">Universal stress protein</fullName>
    </submittedName>
</protein>
<dbReference type="SUPFAM" id="SSF52402">
    <property type="entry name" value="Adenine nucleotide alpha hydrolases-like"/>
    <property type="match status" value="1"/>
</dbReference>
<dbReference type="PRINTS" id="PR01438">
    <property type="entry name" value="UNVRSLSTRESS"/>
</dbReference>
<organism evidence="4">
    <name type="scientific">Arthrobacter sp. K5</name>
    <dbReference type="NCBI Taxonomy" id="2839623"/>
    <lineage>
        <taxon>Bacteria</taxon>
        <taxon>Bacillati</taxon>
        <taxon>Actinomycetota</taxon>
        <taxon>Actinomycetes</taxon>
        <taxon>Micrococcales</taxon>
        <taxon>Micrococcaceae</taxon>
        <taxon>Arthrobacter</taxon>
    </lineage>
</organism>
<evidence type="ECO:0000256" key="1">
    <source>
        <dbReference type="ARBA" id="ARBA00008791"/>
    </source>
</evidence>
<dbReference type="CDD" id="cd00293">
    <property type="entry name" value="USP-like"/>
    <property type="match status" value="1"/>
</dbReference>
<dbReference type="Pfam" id="PF00582">
    <property type="entry name" value="Usp"/>
    <property type="match status" value="1"/>
</dbReference>
<evidence type="ECO:0000256" key="2">
    <source>
        <dbReference type="SAM" id="MobiDB-lite"/>
    </source>
</evidence>
<evidence type="ECO:0000259" key="3">
    <source>
        <dbReference type="Pfam" id="PF00582"/>
    </source>
</evidence>
<feature type="domain" description="UspA" evidence="3">
    <location>
        <begin position="7"/>
        <end position="149"/>
    </location>
</feature>
<sequence length="179" mass="18588">MMDTKGKVVVGVDGSESSVQALRLAARLAPALEAAIHAIAVWELPPVYADETGYVPPDFDVIEAIEAAEAAEAKILAETVAKAFGLDVPRNLSQELIRGPARDQLVEAGAGAALLVVGRRGHGGFLGMHLGSVSSACVSHADCPVLVVRSDGEVHAEGSPRTHHLWKGSKTKGQNPSTA</sequence>
<accession>A0AAU8EK90</accession>
<dbReference type="Gene3D" id="3.40.50.620">
    <property type="entry name" value="HUPs"/>
    <property type="match status" value="1"/>
</dbReference>
<dbReference type="AlphaFoldDB" id="A0AAU8EK90"/>
<name>A0AAU8EK90_9MICC</name>
<dbReference type="PANTHER" id="PTHR46553">
    <property type="entry name" value="ADENINE NUCLEOTIDE ALPHA HYDROLASES-LIKE SUPERFAMILY PROTEIN"/>
    <property type="match status" value="1"/>
</dbReference>
<dbReference type="InterPro" id="IPR006015">
    <property type="entry name" value="Universal_stress_UspA"/>
</dbReference>
<dbReference type="InterPro" id="IPR014729">
    <property type="entry name" value="Rossmann-like_a/b/a_fold"/>
</dbReference>
<reference evidence="4" key="1">
    <citation type="submission" date="2024-06" db="EMBL/GenBank/DDBJ databases">
        <title>Biodegradation of dimethachlon by Arthrobacter sp. K5: mechanistic insights and ecological implications.</title>
        <authorList>
            <person name="Hu S."/>
            <person name="Lu P."/>
        </authorList>
    </citation>
    <scope>NUCLEOTIDE SEQUENCE</scope>
    <source>
        <strain evidence="4">K5</strain>
    </source>
</reference>
<feature type="region of interest" description="Disordered" evidence="2">
    <location>
        <begin position="156"/>
        <end position="179"/>
    </location>
</feature>
<comment type="similarity">
    <text evidence="1">Belongs to the universal stress protein A family.</text>
</comment>